<accession>A0A368QE95</accession>
<name>A0A368QE95_SETIT</name>
<gene>
    <name evidence="1" type="ORF">SETIT_3G127500v2</name>
</gene>
<organism evidence="1">
    <name type="scientific">Setaria italica</name>
    <name type="common">Foxtail millet</name>
    <name type="synonym">Panicum italicum</name>
    <dbReference type="NCBI Taxonomy" id="4555"/>
    <lineage>
        <taxon>Eukaryota</taxon>
        <taxon>Viridiplantae</taxon>
        <taxon>Streptophyta</taxon>
        <taxon>Embryophyta</taxon>
        <taxon>Tracheophyta</taxon>
        <taxon>Spermatophyta</taxon>
        <taxon>Magnoliopsida</taxon>
        <taxon>Liliopsida</taxon>
        <taxon>Poales</taxon>
        <taxon>Poaceae</taxon>
        <taxon>PACMAD clade</taxon>
        <taxon>Panicoideae</taxon>
        <taxon>Panicodae</taxon>
        <taxon>Paniceae</taxon>
        <taxon>Cenchrinae</taxon>
        <taxon>Setaria</taxon>
    </lineage>
</organism>
<protein>
    <recommendedName>
        <fullName evidence="2">Reverse transcriptase zinc-binding domain-containing protein</fullName>
    </recommendedName>
</protein>
<evidence type="ECO:0000313" key="1">
    <source>
        <dbReference type="EMBL" id="RCV16307.1"/>
    </source>
</evidence>
<sequence>MKLQSYSCALRTQNVEESLHHLHLHCPFSQQCWGILNLHVSTNDHAFQVLEHFKKQIHQSPTVQACKAAFKAENHTFVIAREQEIQLFLYKPFRWSNMTK</sequence>
<dbReference type="AlphaFoldDB" id="A0A368QE95"/>
<dbReference type="EMBL" id="CM003530">
    <property type="protein sequence ID" value="RCV16307.1"/>
    <property type="molecule type" value="Genomic_DNA"/>
</dbReference>
<reference evidence="1" key="2">
    <citation type="submission" date="2015-07" db="EMBL/GenBank/DDBJ databases">
        <authorList>
            <person name="Noorani M."/>
        </authorList>
    </citation>
    <scope>NUCLEOTIDE SEQUENCE</scope>
    <source>
        <strain evidence="1">Yugu1</strain>
    </source>
</reference>
<reference evidence="1" key="1">
    <citation type="journal article" date="2012" name="Nat. Biotechnol.">
        <title>Reference genome sequence of the model plant Setaria.</title>
        <authorList>
            <person name="Bennetzen J.L."/>
            <person name="Schmutz J."/>
            <person name="Wang H."/>
            <person name="Percifield R."/>
            <person name="Hawkins J."/>
            <person name="Pontaroli A.C."/>
            <person name="Estep M."/>
            <person name="Feng L."/>
            <person name="Vaughn J.N."/>
            <person name="Grimwood J."/>
            <person name="Jenkins J."/>
            <person name="Barry K."/>
            <person name="Lindquist E."/>
            <person name="Hellsten U."/>
            <person name="Deshpande S."/>
            <person name="Wang X."/>
            <person name="Wu X."/>
            <person name="Mitros T."/>
            <person name="Triplett J."/>
            <person name="Yang X."/>
            <person name="Ye C.Y."/>
            <person name="Mauro-Herrera M."/>
            <person name="Wang L."/>
            <person name="Li P."/>
            <person name="Sharma M."/>
            <person name="Sharma R."/>
            <person name="Ronald P.C."/>
            <person name="Panaud O."/>
            <person name="Kellogg E.A."/>
            <person name="Brutnell T.P."/>
            <person name="Doust A.N."/>
            <person name="Tuskan G.A."/>
            <person name="Rokhsar D."/>
            <person name="Devos K.M."/>
        </authorList>
    </citation>
    <scope>NUCLEOTIDE SEQUENCE [LARGE SCALE GENOMIC DNA]</scope>
    <source>
        <strain evidence="1">Yugu1</strain>
    </source>
</reference>
<proteinExistence type="predicted"/>
<evidence type="ECO:0008006" key="2">
    <source>
        <dbReference type="Google" id="ProtNLM"/>
    </source>
</evidence>